<evidence type="ECO:0000313" key="2">
    <source>
        <dbReference type="EMBL" id="KAK2194288.1"/>
    </source>
</evidence>
<dbReference type="GO" id="GO:0071277">
    <property type="term" value="P:cellular response to calcium ion"/>
    <property type="evidence" value="ECO:0007669"/>
    <property type="project" value="TreeGrafter"/>
</dbReference>
<protein>
    <recommendedName>
        <fullName evidence="1">C2 domain-containing protein</fullName>
    </recommendedName>
</protein>
<dbReference type="PANTHER" id="PTHR10857">
    <property type="entry name" value="COPINE"/>
    <property type="match status" value="1"/>
</dbReference>
<keyword evidence="3" id="KW-1185">Reference proteome</keyword>
<name>A0AAD9ULV9_RIDPI</name>
<dbReference type="PROSITE" id="PS50004">
    <property type="entry name" value="C2"/>
    <property type="match status" value="1"/>
</dbReference>
<dbReference type="PANTHER" id="PTHR10857:SF106">
    <property type="entry name" value="C2 DOMAIN-CONTAINING PROTEIN"/>
    <property type="match status" value="1"/>
</dbReference>
<gene>
    <name evidence="2" type="ORF">NP493_1g12030</name>
</gene>
<dbReference type="AlphaFoldDB" id="A0AAD9ULV9"/>
<dbReference type="GO" id="GO:0005886">
    <property type="term" value="C:plasma membrane"/>
    <property type="evidence" value="ECO:0007669"/>
    <property type="project" value="TreeGrafter"/>
</dbReference>
<organism evidence="2 3">
    <name type="scientific">Ridgeia piscesae</name>
    <name type="common">Tubeworm</name>
    <dbReference type="NCBI Taxonomy" id="27915"/>
    <lineage>
        <taxon>Eukaryota</taxon>
        <taxon>Metazoa</taxon>
        <taxon>Spiralia</taxon>
        <taxon>Lophotrochozoa</taxon>
        <taxon>Annelida</taxon>
        <taxon>Polychaeta</taxon>
        <taxon>Sedentaria</taxon>
        <taxon>Canalipalpata</taxon>
        <taxon>Sabellida</taxon>
        <taxon>Siboglinidae</taxon>
        <taxon>Ridgeia</taxon>
    </lineage>
</organism>
<dbReference type="GO" id="GO:0005544">
    <property type="term" value="F:calcium-dependent phospholipid binding"/>
    <property type="evidence" value="ECO:0007669"/>
    <property type="project" value="InterPro"/>
</dbReference>
<dbReference type="Pfam" id="PF00168">
    <property type="entry name" value="C2"/>
    <property type="match status" value="1"/>
</dbReference>
<dbReference type="InterPro" id="IPR045052">
    <property type="entry name" value="Copine"/>
</dbReference>
<reference evidence="2" key="1">
    <citation type="journal article" date="2023" name="Mol. Biol. Evol.">
        <title>Third-Generation Sequencing Reveals the Adaptive Role of the Epigenome in Three Deep-Sea Polychaetes.</title>
        <authorList>
            <person name="Perez M."/>
            <person name="Aroh O."/>
            <person name="Sun Y."/>
            <person name="Lan Y."/>
            <person name="Juniper S.K."/>
            <person name="Young C.R."/>
            <person name="Angers B."/>
            <person name="Qian P.Y."/>
        </authorList>
    </citation>
    <scope>NUCLEOTIDE SEQUENCE</scope>
    <source>
        <strain evidence="2">R07B-5</strain>
    </source>
</reference>
<dbReference type="CDD" id="cd04048">
    <property type="entry name" value="C2A_Copine"/>
    <property type="match status" value="1"/>
</dbReference>
<dbReference type="SMART" id="SM00239">
    <property type="entry name" value="C2"/>
    <property type="match status" value="1"/>
</dbReference>
<comment type="caution">
    <text evidence="2">The sequence shown here is derived from an EMBL/GenBank/DDBJ whole genome shotgun (WGS) entry which is preliminary data.</text>
</comment>
<proteinExistence type="predicted"/>
<dbReference type="FunFam" id="2.60.40.150:FF:000099">
    <property type="entry name" value="Copine 3"/>
    <property type="match status" value="1"/>
</dbReference>
<dbReference type="InterPro" id="IPR035892">
    <property type="entry name" value="C2_domain_sf"/>
</dbReference>
<evidence type="ECO:0000313" key="3">
    <source>
        <dbReference type="Proteomes" id="UP001209878"/>
    </source>
</evidence>
<accession>A0AAD9ULV9</accession>
<dbReference type="SUPFAM" id="SSF49562">
    <property type="entry name" value="C2 domain (Calcium/lipid-binding domain, CaLB)"/>
    <property type="match status" value="1"/>
</dbReference>
<dbReference type="EMBL" id="JAODUO010000001">
    <property type="protein sequence ID" value="KAK2194288.1"/>
    <property type="molecule type" value="Genomic_DNA"/>
</dbReference>
<dbReference type="Gene3D" id="2.60.40.150">
    <property type="entry name" value="C2 domain"/>
    <property type="match status" value="1"/>
</dbReference>
<feature type="domain" description="C2" evidence="1">
    <location>
        <begin position="1"/>
        <end position="130"/>
    </location>
</feature>
<dbReference type="Proteomes" id="UP001209878">
    <property type="component" value="Unassembled WGS sequence"/>
</dbReference>
<dbReference type="InterPro" id="IPR000008">
    <property type="entry name" value="C2_dom"/>
</dbReference>
<sequence length="131" mass="14900">MAGVPQTTFQPGCASTPSTRVEVSVSCRKLQDRDVLSKSDPICVLFTRPFGKEGYVEFGRTEMIKDTLNPDFVKKFLMDYYFEEAQRLKFEIYDVDSPSSKLTKQDFLGSMECTMGEVVGATNSKLERKLW</sequence>
<evidence type="ECO:0000259" key="1">
    <source>
        <dbReference type="PROSITE" id="PS50004"/>
    </source>
</evidence>